<dbReference type="PROSITE" id="PS50006">
    <property type="entry name" value="FHA_DOMAIN"/>
    <property type="match status" value="1"/>
</dbReference>
<dbReference type="HOGENOM" id="CLU_652381_0_0_1"/>
<reference evidence="5 6" key="1">
    <citation type="journal article" date="2013" name="Curr. Biol.">
        <title>Shared signatures of parasitism and phylogenomics unite Cryptomycota and microsporidia.</title>
        <authorList>
            <person name="James T.Y."/>
            <person name="Pelin A."/>
            <person name="Bonen L."/>
            <person name="Ahrendt S."/>
            <person name="Sain D."/>
            <person name="Corradi N."/>
            <person name="Stajich J.E."/>
        </authorList>
    </citation>
    <scope>NUCLEOTIDE SEQUENCE [LARGE SCALE GENOMIC DNA]</scope>
    <source>
        <strain evidence="5 6">CSF55</strain>
    </source>
</reference>
<dbReference type="InterPro" id="IPR000253">
    <property type="entry name" value="FHA_dom"/>
</dbReference>
<keyword evidence="6" id="KW-1185">Reference proteome</keyword>
<dbReference type="InterPro" id="IPR008984">
    <property type="entry name" value="SMAD_FHA_dom_sf"/>
</dbReference>
<name>A0A075B053_ROZAC</name>
<evidence type="ECO:0000256" key="3">
    <source>
        <dbReference type="SAM" id="Phobius"/>
    </source>
</evidence>
<keyword evidence="3" id="KW-0812">Transmembrane</keyword>
<keyword evidence="3" id="KW-0472">Membrane</keyword>
<feature type="region of interest" description="Disordered" evidence="2">
    <location>
        <begin position="1"/>
        <end position="30"/>
    </location>
</feature>
<evidence type="ECO:0000256" key="1">
    <source>
        <dbReference type="SAM" id="Coils"/>
    </source>
</evidence>
<dbReference type="SMART" id="SM00240">
    <property type="entry name" value="FHA"/>
    <property type="match status" value="1"/>
</dbReference>
<dbReference type="STRING" id="988480.A0A075B053"/>
<dbReference type="EMBL" id="KE560729">
    <property type="protein sequence ID" value="EPZ35903.1"/>
    <property type="molecule type" value="Genomic_DNA"/>
</dbReference>
<gene>
    <name evidence="5" type="ORF">O9G_003548</name>
</gene>
<keyword evidence="1" id="KW-0175">Coiled coil</keyword>
<dbReference type="AlphaFoldDB" id="A0A075B053"/>
<keyword evidence="3" id="KW-1133">Transmembrane helix</keyword>
<accession>A0A075B053</accession>
<dbReference type="Pfam" id="PF00498">
    <property type="entry name" value="FHA"/>
    <property type="match status" value="1"/>
</dbReference>
<feature type="compositionally biased region" description="Polar residues" evidence="2">
    <location>
        <begin position="15"/>
        <end position="30"/>
    </location>
</feature>
<dbReference type="OrthoDB" id="687730at2759"/>
<sequence>MDTDVGKKKGMKNKCSLSGSKKQNKTFTYSSAPTNPAVLVLSQPIVLGRQISSKTAPTSENGYFDNKVLSRNHALISADEHGKIFIKDTKSSNGTFLNGNRLSQEGEESEPVELKEGDKLTLGVDIYQEEESSHCVVHIIPAKNVEMKDDVISSEQIKKLNEHDQKLGELEGTLKTILNDASVVIEDDKLATIKKDSFIDELKTLKEEIKKYSGTEKENQKLVKENKDLKDKLSQSQITKKSLESEIESLKANISKLTNNASEEKKNSEKFKAQVLVLNKEIESLKAKHEETIKKSSEELSKSIEKFQKQYHDAVVKLEASEKELILLKNTMKQINNEFDEKYKSSQEDISKLKVNEDLKDKLLEEYKNKISSLEKNEFELRNQVKLLKTQSGYQINPYQGLGILTLLSISVGVYAYIINK</sequence>
<feature type="transmembrane region" description="Helical" evidence="3">
    <location>
        <begin position="399"/>
        <end position="418"/>
    </location>
</feature>
<evidence type="ECO:0000313" key="6">
    <source>
        <dbReference type="Proteomes" id="UP000030755"/>
    </source>
</evidence>
<proteinExistence type="predicted"/>
<protein>
    <submittedName>
        <fullName evidence="5">Forkhead-associated (FHA) domain-containing protein</fullName>
    </submittedName>
</protein>
<dbReference type="InterPro" id="IPR051176">
    <property type="entry name" value="Cent_Immune-Sig_Mod"/>
</dbReference>
<evidence type="ECO:0000313" key="5">
    <source>
        <dbReference type="EMBL" id="EPZ35903.1"/>
    </source>
</evidence>
<organism evidence="5 6">
    <name type="scientific">Rozella allomycis (strain CSF55)</name>
    <dbReference type="NCBI Taxonomy" id="988480"/>
    <lineage>
        <taxon>Eukaryota</taxon>
        <taxon>Fungi</taxon>
        <taxon>Fungi incertae sedis</taxon>
        <taxon>Cryptomycota</taxon>
        <taxon>Cryptomycota incertae sedis</taxon>
        <taxon>Rozella</taxon>
    </lineage>
</organism>
<feature type="domain" description="FHA" evidence="4">
    <location>
        <begin position="45"/>
        <end position="102"/>
    </location>
</feature>
<dbReference type="SUPFAM" id="SSF49879">
    <property type="entry name" value="SMAD/FHA domain"/>
    <property type="match status" value="1"/>
</dbReference>
<dbReference type="Proteomes" id="UP000030755">
    <property type="component" value="Unassembled WGS sequence"/>
</dbReference>
<dbReference type="PANTHER" id="PTHR15715">
    <property type="entry name" value="CENTROSOMAL PROTEIN OF 170 KDA"/>
    <property type="match status" value="1"/>
</dbReference>
<dbReference type="PANTHER" id="PTHR15715:SF37">
    <property type="entry name" value="LD47843P"/>
    <property type="match status" value="1"/>
</dbReference>
<evidence type="ECO:0000259" key="4">
    <source>
        <dbReference type="PROSITE" id="PS50006"/>
    </source>
</evidence>
<evidence type="ECO:0000256" key="2">
    <source>
        <dbReference type="SAM" id="MobiDB-lite"/>
    </source>
</evidence>
<dbReference type="Gene3D" id="2.60.200.20">
    <property type="match status" value="1"/>
</dbReference>
<feature type="coiled-coil region" evidence="1">
    <location>
        <begin position="195"/>
        <end position="391"/>
    </location>
</feature>